<proteinExistence type="predicted"/>
<comment type="caution">
    <text evidence="2">The sequence shown here is derived from an EMBL/GenBank/DDBJ whole genome shotgun (WGS) entry which is preliminary data.</text>
</comment>
<dbReference type="EMBL" id="JAUIRO010000003">
    <property type="protein sequence ID" value="KAK0723371.1"/>
    <property type="molecule type" value="Genomic_DNA"/>
</dbReference>
<feature type="non-terminal residue" evidence="2">
    <location>
        <position position="1"/>
    </location>
</feature>
<evidence type="ECO:0000256" key="1">
    <source>
        <dbReference type="SAM" id="MobiDB-lite"/>
    </source>
</evidence>
<reference evidence="2" key="1">
    <citation type="submission" date="2023-06" db="EMBL/GenBank/DDBJ databases">
        <title>Genome-scale phylogeny and comparative genomics of the fungal order Sordariales.</title>
        <authorList>
            <consortium name="Lawrence Berkeley National Laboratory"/>
            <person name="Hensen N."/>
            <person name="Bonometti L."/>
            <person name="Westerberg I."/>
            <person name="Brannstrom I.O."/>
            <person name="Guillou S."/>
            <person name="Cros-Aarteil S."/>
            <person name="Calhoun S."/>
            <person name="Haridas S."/>
            <person name="Kuo A."/>
            <person name="Mondo S."/>
            <person name="Pangilinan J."/>
            <person name="Riley R."/>
            <person name="LaButti K."/>
            <person name="Andreopoulos B."/>
            <person name="Lipzen A."/>
            <person name="Chen C."/>
            <person name="Yanf M."/>
            <person name="Daum C."/>
            <person name="Ng V."/>
            <person name="Clum A."/>
            <person name="Steindorff A."/>
            <person name="Ohm R."/>
            <person name="Martin F."/>
            <person name="Silar P."/>
            <person name="Natvig D."/>
            <person name="Lalanne C."/>
            <person name="Gautier V."/>
            <person name="Ament-velasquez S.L."/>
            <person name="Kruys A."/>
            <person name="Hutchinson M.I."/>
            <person name="Powell A.J."/>
            <person name="Barry K."/>
            <person name="Miller A.N."/>
            <person name="Grigoriev I.V."/>
            <person name="Debuchy R."/>
            <person name="Gladieux P."/>
            <person name="Thoren M.H."/>
            <person name="Johannesson H."/>
        </authorList>
    </citation>
    <scope>NUCLEOTIDE SEQUENCE</scope>
    <source>
        <strain evidence="2">SMH2392-1A</strain>
    </source>
</reference>
<name>A0AA40AWM3_9PEZI</name>
<organism evidence="2 3">
    <name type="scientific">Lasiosphaeria miniovina</name>
    <dbReference type="NCBI Taxonomy" id="1954250"/>
    <lineage>
        <taxon>Eukaryota</taxon>
        <taxon>Fungi</taxon>
        <taxon>Dikarya</taxon>
        <taxon>Ascomycota</taxon>
        <taxon>Pezizomycotina</taxon>
        <taxon>Sordariomycetes</taxon>
        <taxon>Sordariomycetidae</taxon>
        <taxon>Sordariales</taxon>
        <taxon>Lasiosphaeriaceae</taxon>
        <taxon>Lasiosphaeria</taxon>
    </lineage>
</organism>
<keyword evidence="3" id="KW-1185">Reference proteome</keyword>
<accession>A0AA40AWM3</accession>
<evidence type="ECO:0000313" key="3">
    <source>
        <dbReference type="Proteomes" id="UP001172101"/>
    </source>
</evidence>
<gene>
    <name evidence="2" type="ORF">B0T26DRAFT_706277</name>
</gene>
<protein>
    <submittedName>
        <fullName evidence="2">Uncharacterized protein</fullName>
    </submittedName>
</protein>
<dbReference type="AlphaFoldDB" id="A0AA40AWM3"/>
<dbReference type="GeneID" id="85325070"/>
<dbReference type="Proteomes" id="UP001172101">
    <property type="component" value="Unassembled WGS sequence"/>
</dbReference>
<feature type="region of interest" description="Disordered" evidence="1">
    <location>
        <begin position="16"/>
        <end position="47"/>
    </location>
</feature>
<dbReference type="RefSeq" id="XP_060299295.1">
    <property type="nucleotide sequence ID" value="XM_060441800.1"/>
</dbReference>
<evidence type="ECO:0000313" key="2">
    <source>
        <dbReference type="EMBL" id="KAK0723371.1"/>
    </source>
</evidence>
<sequence>MREGGALPVWCGPIRGVPGSRALGPGDTGQPRRAGVPDAGPQDSGTIVIGPVDRYIQQPCLRF</sequence>